<evidence type="ECO:0000313" key="2">
    <source>
        <dbReference type="EMBL" id="CAB1460120.1"/>
    </source>
</evidence>
<comment type="caution">
    <text evidence="2">The sequence shown here is derived from an EMBL/GenBank/DDBJ whole genome shotgun (WGS) entry which is preliminary data.</text>
</comment>
<gene>
    <name evidence="2" type="ORF">PLEPLA_LOCUS47957</name>
</gene>
<evidence type="ECO:0000313" key="3">
    <source>
        <dbReference type="Proteomes" id="UP001153269"/>
    </source>
</evidence>
<keyword evidence="3" id="KW-1185">Reference proteome</keyword>
<feature type="compositionally biased region" description="Basic residues" evidence="1">
    <location>
        <begin position="14"/>
        <end position="24"/>
    </location>
</feature>
<accession>A0A9N7W4F7</accession>
<feature type="compositionally biased region" description="Basic residues" evidence="1">
    <location>
        <begin position="190"/>
        <end position="203"/>
    </location>
</feature>
<dbReference type="AlphaFoldDB" id="A0A9N7W4F7"/>
<reference evidence="2" key="1">
    <citation type="submission" date="2020-03" db="EMBL/GenBank/DDBJ databases">
        <authorList>
            <person name="Weist P."/>
        </authorList>
    </citation>
    <scope>NUCLEOTIDE SEQUENCE</scope>
</reference>
<protein>
    <submittedName>
        <fullName evidence="2">Uncharacterized protein</fullName>
    </submittedName>
</protein>
<proteinExistence type="predicted"/>
<name>A0A9N7W4F7_PLEPL</name>
<sequence>MNVMVDGEVQEERKRRKHKGRKGHSNVTSIYTLLLIQTGLFQSGKRPGENRWPPLIRHACTDKTDTHTADMQILWGHKAGACPPASLQQPVCPLSDGLTFSHGTYSSIHYSLQGQFGVLAQGHFSIKIKPPTFRLVDDPLYLICVDTKQSETIFCSLHKEEEGERGDRGSSKRNEGRRSGKQGVEERMRREMKKKEKRAWRRR</sequence>
<dbReference type="EMBL" id="CADEAL010004461">
    <property type="protein sequence ID" value="CAB1460120.1"/>
    <property type="molecule type" value="Genomic_DNA"/>
</dbReference>
<feature type="compositionally biased region" description="Basic and acidic residues" evidence="1">
    <location>
        <begin position="159"/>
        <end position="189"/>
    </location>
</feature>
<organism evidence="2 3">
    <name type="scientific">Pleuronectes platessa</name>
    <name type="common">European plaice</name>
    <dbReference type="NCBI Taxonomy" id="8262"/>
    <lineage>
        <taxon>Eukaryota</taxon>
        <taxon>Metazoa</taxon>
        <taxon>Chordata</taxon>
        <taxon>Craniata</taxon>
        <taxon>Vertebrata</taxon>
        <taxon>Euteleostomi</taxon>
        <taxon>Actinopterygii</taxon>
        <taxon>Neopterygii</taxon>
        <taxon>Teleostei</taxon>
        <taxon>Neoteleostei</taxon>
        <taxon>Acanthomorphata</taxon>
        <taxon>Carangaria</taxon>
        <taxon>Pleuronectiformes</taxon>
        <taxon>Pleuronectoidei</taxon>
        <taxon>Pleuronectidae</taxon>
        <taxon>Pleuronectes</taxon>
    </lineage>
</organism>
<evidence type="ECO:0000256" key="1">
    <source>
        <dbReference type="SAM" id="MobiDB-lite"/>
    </source>
</evidence>
<dbReference type="Proteomes" id="UP001153269">
    <property type="component" value="Unassembled WGS sequence"/>
</dbReference>
<feature type="region of interest" description="Disordered" evidence="1">
    <location>
        <begin position="1"/>
        <end position="24"/>
    </location>
</feature>
<feature type="region of interest" description="Disordered" evidence="1">
    <location>
        <begin position="159"/>
        <end position="203"/>
    </location>
</feature>